<dbReference type="Proteomes" id="UP000215509">
    <property type="component" value="Unassembled WGS sequence"/>
</dbReference>
<sequence length="313" mass="36317">MKERVPIAGKRFENMNGVQMDNNFRRLRQWQAERRRKIKDLSYVVPQCLDKRTDFLRTNRTETSITWIGHSTFLIQIGGLNLLTDPVWAERMGFARRLAPPGLQLSELPNIDAVLLSHSHYDHMHMASLRRFKTAQLFVPEGLGAKLRAQGFAHVTELGWWEQAQLGGLELHFVPAQHWTRRTLWDTNRSHWGGWVVQPERHSGREAVYFAGDSGYFPGFRQIGERFAIRYALMPIGAYEPEWFMSMQHVTPEEAVQAFVEVQAELFIPMHYGAFRLADDTPKEALDRLYAEWERRGLNESSLQVLKLGETVL</sequence>
<accession>A0A229UPT4</accession>
<dbReference type="PANTHER" id="PTHR15032">
    <property type="entry name" value="N-ACYL-PHOSPHATIDYLETHANOLAMINE-HYDROLYZING PHOSPHOLIPASE D"/>
    <property type="match status" value="1"/>
</dbReference>
<keyword evidence="6" id="KW-1185">Reference proteome</keyword>
<dbReference type="PIRSF" id="PIRSF038896">
    <property type="entry name" value="NAPE-PLD"/>
    <property type="match status" value="1"/>
</dbReference>
<dbReference type="InterPro" id="IPR001279">
    <property type="entry name" value="Metallo-B-lactamas"/>
</dbReference>
<dbReference type="InterPro" id="IPR024884">
    <property type="entry name" value="NAPE-PLD"/>
</dbReference>
<comment type="catalytic activity">
    <reaction evidence="1">
        <text>3',5'-cyclic CMP + H2O = CMP + H(+)</text>
        <dbReference type="Rhea" id="RHEA:72675"/>
        <dbReference type="ChEBI" id="CHEBI:15377"/>
        <dbReference type="ChEBI" id="CHEBI:15378"/>
        <dbReference type="ChEBI" id="CHEBI:58003"/>
        <dbReference type="ChEBI" id="CHEBI:60377"/>
    </reaction>
    <physiologicalReaction direction="left-to-right" evidence="1">
        <dbReference type="Rhea" id="RHEA:72676"/>
    </physiologicalReaction>
</comment>
<dbReference type="GO" id="GO:0070290">
    <property type="term" value="F:N-acylphosphatidylethanolamine-specific phospholipase D activity"/>
    <property type="evidence" value="ECO:0007669"/>
    <property type="project" value="InterPro"/>
</dbReference>
<evidence type="ECO:0000259" key="4">
    <source>
        <dbReference type="Pfam" id="PF12706"/>
    </source>
</evidence>
<name>A0A229UPT4_9BACL</name>
<feature type="domain" description="Metallo-beta-lactamase" evidence="4">
    <location>
        <begin position="81"/>
        <end position="272"/>
    </location>
</feature>
<dbReference type="AlphaFoldDB" id="A0A229UPT4"/>
<dbReference type="GO" id="GO:0008270">
    <property type="term" value="F:zinc ion binding"/>
    <property type="evidence" value="ECO:0007669"/>
    <property type="project" value="InterPro"/>
</dbReference>
<comment type="caution">
    <text evidence="5">The sequence shown here is derived from an EMBL/GenBank/DDBJ whole genome shotgun (WGS) entry which is preliminary data.</text>
</comment>
<dbReference type="Pfam" id="PF12706">
    <property type="entry name" value="Lactamase_B_2"/>
    <property type="match status" value="1"/>
</dbReference>
<evidence type="ECO:0000313" key="5">
    <source>
        <dbReference type="EMBL" id="OXM84909.1"/>
    </source>
</evidence>
<evidence type="ECO:0000256" key="3">
    <source>
        <dbReference type="ARBA" id="ARBA00048505"/>
    </source>
</evidence>
<keyword evidence="5" id="KW-0378">Hydrolase</keyword>
<reference evidence="5 6" key="1">
    <citation type="submission" date="2017-07" db="EMBL/GenBank/DDBJ databases">
        <title>Genome sequencing and assembly of Paenibacillus rigui.</title>
        <authorList>
            <person name="Mayilraj S."/>
        </authorList>
    </citation>
    <scope>NUCLEOTIDE SEQUENCE [LARGE SCALE GENOMIC DNA]</scope>
    <source>
        <strain evidence="5 6">JCM 16352</strain>
    </source>
</reference>
<proteinExistence type="predicted"/>
<gene>
    <name evidence="5" type="ORF">CF651_18580</name>
</gene>
<dbReference type="OrthoDB" id="9805728at2"/>
<dbReference type="SUPFAM" id="SSF56281">
    <property type="entry name" value="Metallo-hydrolase/oxidoreductase"/>
    <property type="match status" value="1"/>
</dbReference>
<comment type="catalytic activity">
    <reaction evidence="3">
        <text>3',5'-cyclic UMP + H2O = UMP + H(+)</text>
        <dbReference type="Rhea" id="RHEA:70575"/>
        <dbReference type="ChEBI" id="CHEBI:15377"/>
        <dbReference type="ChEBI" id="CHEBI:15378"/>
        <dbReference type="ChEBI" id="CHEBI:57865"/>
        <dbReference type="ChEBI" id="CHEBI:184387"/>
    </reaction>
    <physiologicalReaction direction="left-to-right" evidence="3">
        <dbReference type="Rhea" id="RHEA:70576"/>
    </physiologicalReaction>
</comment>
<dbReference type="EMBL" id="NMQW01000025">
    <property type="protein sequence ID" value="OXM84909.1"/>
    <property type="molecule type" value="Genomic_DNA"/>
</dbReference>
<organism evidence="5 6">
    <name type="scientific">Paenibacillus rigui</name>
    <dbReference type="NCBI Taxonomy" id="554312"/>
    <lineage>
        <taxon>Bacteria</taxon>
        <taxon>Bacillati</taxon>
        <taxon>Bacillota</taxon>
        <taxon>Bacilli</taxon>
        <taxon>Bacillales</taxon>
        <taxon>Paenibacillaceae</taxon>
        <taxon>Paenibacillus</taxon>
    </lineage>
</organism>
<protein>
    <submittedName>
        <fullName evidence="5">MBL fold metallo-hydrolase</fullName>
    </submittedName>
</protein>
<dbReference type="InterPro" id="IPR036866">
    <property type="entry name" value="RibonucZ/Hydroxyglut_hydro"/>
</dbReference>
<evidence type="ECO:0000313" key="6">
    <source>
        <dbReference type="Proteomes" id="UP000215509"/>
    </source>
</evidence>
<comment type="function">
    <text evidence="2">Counteracts the endogenous Pycsar antiviral defense system. Phosphodiesterase that enables metal-dependent hydrolysis of host cyclic nucleotide Pycsar defense signals such as cCMP and cUMP.</text>
</comment>
<evidence type="ECO:0000256" key="1">
    <source>
        <dbReference type="ARBA" id="ARBA00034221"/>
    </source>
</evidence>
<dbReference type="Gene3D" id="3.60.15.10">
    <property type="entry name" value="Ribonuclease Z/Hydroxyacylglutathione hydrolase-like"/>
    <property type="match status" value="1"/>
</dbReference>
<dbReference type="GO" id="GO:0005737">
    <property type="term" value="C:cytoplasm"/>
    <property type="evidence" value="ECO:0007669"/>
    <property type="project" value="TreeGrafter"/>
</dbReference>
<dbReference type="PANTHER" id="PTHR15032:SF36">
    <property type="entry name" value="METALLO-BETA-LACTAMASE DOMAIN-CONTAINING PROTEIN"/>
    <property type="match status" value="1"/>
</dbReference>
<evidence type="ECO:0000256" key="2">
    <source>
        <dbReference type="ARBA" id="ARBA00034301"/>
    </source>
</evidence>